<dbReference type="Pfam" id="PF07779">
    <property type="entry name" value="Cas1_AcylT"/>
    <property type="match status" value="1"/>
</dbReference>
<protein>
    <recommendedName>
        <fullName evidence="9">Cas1p 10 TM acyl transferase domain-containing protein</fullName>
    </recommendedName>
</protein>
<comment type="caution">
    <text evidence="10">The sequence shown here is derived from an EMBL/GenBank/DDBJ whole genome shotgun (WGS) entry which is preliminary data.</text>
</comment>
<feature type="transmembrane region" description="Helical" evidence="8">
    <location>
        <begin position="759"/>
        <end position="779"/>
    </location>
</feature>
<feature type="transmembrane region" description="Helical" evidence="8">
    <location>
        <begin position="570"/>
        <end position="589"/>
    </location>
</feature>
<feature type="transmembrane region" description="Helical" evidence="8">
    <location>
        <begin position="498"/>
        <end position="517"/>
    </location>
</feature>
<comment type="similarity">
    <text evidence="2">Belongs to the PC-esterase family. CASD1 subfamily.</text>
</comment>
<evidence type="ECO:0000256" key="5">
    <source>
        <dbReference type="ARBA" id="ARBA00022989"/>
    </source>
</evidence>
<dbReference type="PANTHER" id="PTHR13533">
    <property type="entry name" value="N-ACETYLNEURAMINATE 9-O-ACETYLTRANSFERASE"/>
    <property type="match status" value="1"/>
</dbReference>
<dbReference type="RefSeq" id="XP_064725254.1">
    <property type="nucleotide sequence ID" value="XM_064878853.1"/>
</dbReference>
<dbReference type="PANTHER" id="PTHR13533:SF1">
    <property type="entry name" value="N-ACETYLNEURAMINATE 9-O-ACETYLTRANSFERASE"/>
    <property type="match status" value="1"/>
</dbReference>
<evidence type="ECO:0000256" key="2">
    <source>
        <dbReference type="ARBA" id="ARBA00010666"/>
    </source>
</evidence>
<feature type="transmembrane region" description="Helical" evidence="8">
    <location>
        <begin position="439"/>
        <end position="462"/>
    </location>
</feature>
<dbReference type="InterPro" id="IPR012419">
    <property type="entry name" value="Cas1_AcylTrans_dom"/>
</dbReference>
<keyword evidence="6 8" id="KW-0472">Membrane</keyword>
<evidence type="ECO:0000256" key="1">
    <source>
        <dbReference type="ARBA" id="ARBA00004141"/>
    </source>
</evidence>
<keyword evidence="5 8" id="KW-1133">Transmembrane helix</keyword>
<accession>A0ABR0RAJ4</accession>
<keyword evidence="3" id="KW-0808">Transferase</keyword>
<evidence type="ECO:0000256" key="6">
    <source>
        <dbReference type="ARBA" id="ARBA00023136"/>
    </source>
</evidence>
<feature type="domain" description="Cas1p 10 TM acyl transferase" evidence="9">
    <location>
        <begin position="406"/>
        <end position="760"/>
    </location>
</feature>
<evidence type="ECO:0000259" key="9">
    <source>
        <dbReference type="Pfam" id="PF07779"/>
    </source>
</evidence>
<evidence type="ECO:0000256" key="4">
    <source>
        <dbReference type="ARBA" id="ARBA00022692"/>
    </source>
</evidence>
<feature type="transmembrane region" description="Helical" evidence="8">
    <location>
        <begin position="641"/>
        <end position="657"/>
    </location>
</feature>
<sequence length="782" mass="88622">MAVVALLIRATGVVLNYDNSGQRCFDLLRGGRWSFASGSSSKTQWQPYGSMLNHYDEELTSQCLENQTLYFIGDSTVRQVFWAAAAKLDGDNAWRASSGAGKHENLSYQSKNVSLSFLWDPYINTTEATAILDLRREDPQRAAVTISTGLWQARHGGDTFMQKYQDTLGKAVQHLPHQLNFTLSPGPDPNWLRKTPVIAVPPPFLNTDWLNPERASTLTASRLSRIIYHLGWIEAFSGLEVAWAARKMTNNTPSAILPGGLHVTRDIAAHQADILLNRICNKHTIGTKKSSAYTCMPKVSTTWSWTKVIGVMLVLCHLYERAKVDQPWFKGCTSILIISTALYCWVADRTLIFDKADKLVSEQLFVFVATVAMALGVIRLKRVPVPNVLPQNKADHTNESCHNGWSSGILSRAQTEEWKGWMQVVILLYHYFGMSKVLWVYQLVRVLVASYLFLTGYGHATYFQKTGDFTFRRVVRVLLRLNLLPCLLAVVMDNTYDFYYFPGLASFWFLITYATFWTPKGRRLALHEVLFHTGTIMAVLGLVLRSERFITMLFSGLQLISGPRINPREFAFRVVLDGIAVFFGMIFAAMQHHDMSTFITWRPRQTFRKLLPGITVAAAYVMLIVYVLIARRFSDKFAYNRYHSFLSILPISAYIMLRNVHQVVRRHFAPIFASIGTFSLELFILQYHIWLAADTKGLLRLGCIDTPRFAPAGRSVAGSWTFWAESAIVTIVFVWVSKHCASATDEFVKWFVNASDRDLLIRTGIALGLLWVFNVLAHIDAR</sequence>
<evidence type="ECO:0000256" key="7">
    <source>
        <dbReference type="ARBA" id="ARBA00023180"/>
    </source>
</evidence>
<proteinExistence type="inferred from homology"/>
<evidence type="ECO:0000313" key="10">
    <source>
        <dbReference type="EMBL" id="KAK5937164.1"/>
    </source>
</evidence>
<feature type="transmembrane region" description="Helical" evidence="8">
    <location>
        <begin position="610"/>
        <end position="629"/>
    </location>
</feature>
<dbReference type="GeneID" id="90003913"/>
<evidence type="ECO:0000256" key="8">
    <source>
        <dbReference type="SAM" id="Phobius"/>
    </source>
</evidence>
<comment type="subcellular location">
    <subcellularLocation>
        <location evidence="1">Membrane</location>
        <topology evidence="1">Multi-pass membrane protein</topology>
    </subcellularLocation>
</comment>
<feature type="transmembrane region" description="Helical" evidence="8">
    <location>
        <begin position="359"/>
        <end position="380"/>
    </location>
</feature>
<evidence type="ECO:0000313" key="11">
    <source>
        <dbReference type="Proteomes" id="UP001334248"/>
    </source>
</evidence>
<dbReference type="Proteomes" id="UP001334248">
    <property type="component" value="Unassembled WGS sequence"/>
</dbReference>
<name>A0ABR0RAJ4_9EURO</name>
<organism evidence="10 11">
    <name type="scientific">Knufia obscura</name>
    <dbReference type="NCBI Taxonomy" id="1635080"/>
    <lineage>
        <taxon>Eukaryota</taxon>
        <taxon>Fungi</taxon>
        <taxon>Dikarya</taxon>
        <taxon>Ascomycota</taxon>
        <taxon>Pezizomycotina</taxon>
        <taxon>Eurotiomycetes</taxon>
        <taxon>Chaetothyriomycetidae</taxon>
        <taxon>Chaetothyriales</taxon>
        <taxon>Trichomeriaceae</taxon>
        <taxon>Knufia</taxon>
    </lineage>
</organism>
<feature type="transmembrane region" description="Helical" evidence="8">
    <location>
        <begin position="669"/>
        <end position="690"/>
    </location>
</feature>
<keyword evidence="7" id="KW-0325">Glycoprotein</keyword>
<gene>
    <name evidence="10" type="ORF">PMZ80_010464</name>
</gene>
<evidence type="ECO:0000256" key="3">
    <source>
        <dbReference type="ARBA" id="ARBA00022679"/>
    </source>
</evidence>
<dbReference type="EMBL" id="JAVHJV010000018">
    <property type="protein sequence ID" value="KAK5937164.1"/>
    <property type="molecule type" value="Genomic_DNA"/>
</dbReference>
<feature type="transmembrane region" description="Helical" evidence="8">
    <location>
        <begin position="529"/>
        <end position="550"/>
    </location>
</feature>
<keyword evidence="4 8" id="KW-0812">Transmembrane</keyword>
<feature type="transmembrane region" description="Helical" evidence="8">
    <location>
        <begin position="720"/>
        <end position="738"/>
    </location>
</feature>
<reference evidence="10 11" key="1">
    <citation type="journal article" date="2023" name="Res Sq">
        <title>Genomic and morphological characterization of Knufia obscura isolated from the Mars 2020 spacecraft assembly facility.</title>
        <authorList>
            <person name="Chander A.M."/>
            <person name="Teixeira M.M."/>
            <person name="Singh N.K."/>
            <person name="Williams M.P."/>
            <person name="Parker C.W."/>
            <person name="Leo P."/>
            <person name="Stajich J.E."/>
            <person name="Torok T."/>
            <person name="Tighe S."/>
            <person name="Mason C.E."/>
            <person name="Venkateswaran K."/>
        </authorList>
    </citation>
    <scope>NUCLEOTIDE SEQUENCE [LARGE SCALE GENOMIC DNA]</scope>
    <source>
        <strain evidence="10 11">CCFEE 5817</strain>
    </source>
</reference>
<keyword evidence="11" id="KW-1185">Reference proteome</keyword>